<feature type="domain" description="Spore coat protein U/FanG" evidence="2">
    <location>
        <begin position="34"/>
        <end position="163"/>
    </location>
</feature>
<keyword evidence="4" id="KW-1185">Reference proteome</keyword>
<dbReference type="Pfam" id="PF05229">
    <property type="entry name" value="SCPU"/>
    <property type="match status" value="1"/>
</dbReference>
<name>A0ABW8ZBC6_9BURK</name>
<sequence length="166" mass="16692">MFTSNKNRVISVATAAILLVSSAPVFASSTATGSLINTATVLASCTVVGSTIAFGNYTSSQVDQTGNVAVLCTNGTSYTIGLDAGAGTGATTSVRKLSGSLGGTLNYALYRDSGHTNNWGSTIGTDTQAGTGNGLIQNLTVYGRIAGSQTPLAGVYTDTVTVTLTY</sequence>
<comment type="caution">
    <text evidence="3">The sequence shown here is derived from an EMBL/GenBank/DDBJ whole genome shotgun (WGS) entry which is preliminary data.</text>
</comment>
<dbReference type="InterPro" id="IPR007893">
    <property type="entry name" value="Spore_coat_U/FanG"/>
</dbReference>
<evidence type="ECO:0000256" key="1">
    <source>
        <dbReference type="SAM" id="SignalP"/>
    </source>
</evidence>
<feature type="chain" id="PRO_5045577943" evidence="1">
    <location>
        <begin position="28"/>
        <end position="166"/>
    </location>
</feature>
<keyword evidence="1" id="KW-0732">Signal</keyword>
<dbReference type="SMART" id="SM00972">
    <property type="entry name" value="SCPU"/>
    <property type="match status" value="1"/>
</dbReference>
<organism evidence="3 4">
    <name type="scientific">Herbaspirillum rhizosphaerae</name>
    <dbReference type="NCBI Taxonomy" id="346179"/>
    <lineage>
        <taxon>Bacteria</taxon>
        <taxon>Pseudomonadati</taxon>
        <taxon>Pseudomonadota</taxon>
        <taxon>Betaproteobacteria</taxon>
        <taxon>Burkholderiales</taxon>
        <taxon>Oxalobacteraceae</taxon>
        <taxon>Herbaspirillum</taxon>
    </lineage>
</organism>
<dbReference type="PANTHER" id="PTHR37089">
    <property type="entry name" value="PROTEIN U-RELATED"/>
    <property type="match status" value="1"/>
</dbReference>
<dbReference type="Proteomes" id="UP001629214">
    <property type="component" value="Unassembled WGS sequence"/>
</dbReference>
<dbReference type="PANTHER" id="PTHR37089:SF4">
    <property type="entry name" value="EXPORTED PROTEIN"/>
    <property type="match status" value="1"/>
</dbReference>
<feature type="signal peptide" evidence="1">
    <location>
        <begin position="1"/>
        <end position="27"/>
    </location>
</feature>
<dbReference type="InterPro" id="IPR053167">
    <property type="entry name" value="Spore_coat_component"/>
</dbReference>
<proteinExistence type="predicted"/>
<evidence type="ECO:0000259" key="2">
    <source>
        <dbReference type="Pfam" id="PF05229"/>
    </source>
</evidence>
<protein>
    <submittedName>
        <fullName evidence="3">Spore coat U domain-containing protein</fullName>
    </submittedName>
</protein>
<accession>A0ABW8ZBC6</accession>
<evidence type="ECO:0000313" key="3">
    <source>
        <dbReference type="EMBL" id="MFL9880281.1"/>
    </source>
</evidence>
<evidence type="ECO:0000313" key="4">
    <source>
        <dbReference type="Proteomes" id="UP001629214"/>
    </source>
</evidence>
<dbReference type="RefSeq" id="WP_408169334.1">
    <property type="nucleotide sequence ID" value="NZ_JAQQFR010000012.1"/>
</dbReference>
<reference evidence="3 4" key="1">
    <citation type="journal article" date="2024" name="Chem. Sci.">
        <title>Discovery of megapolipeptins by genome mining of a Burkholderiales bacteria collection.</title>
        <authorList>
            <person name="Paulo B.S."/>
            <person name="Recchia M.J.J."/>
            <person name="Lee S."/>
            <person name="Fergusson C.H."/>
            <person name="Romanowski S.B."/>
            <person name="Hernandez A."/>
            <person name="Krull N."/>
            <person name="Liu D.Y."/>
            <person name="Cavanagh H."/>
            <person name="Bos A."/>
            <person name="Gray C.A."/>
            <person name="Murphy B.T."/>
            <person name="Linington R.G."/>
            <person name="Eustaquio A.S."/>
        </authorList>
    </citation>
    <scope>NUCLEOTIDE SEQUENCE [LARGE SCALE GENOMIC DNA]</scope>
    <source>
        <strain evidence="3 4">RL21-008-BIB-B</strain>
    </source>
</reference>
<dbReference type="EMBL" id="JAQQFR010000012">
    <property type="protein sequence ID" value="MFL9880281.1"/>
    <property type="molecule type" value="Genomic_DNA"/>
</dbReference>
<gene>
    <name evidence="3" type="ORF">PQR63_17905</name>
</gene>